<protein>
    <submittedName>
        <fullName evidence="1">Uncharacterized protein</fullName>
    </submittedName>
</protein>
<dbReference type="EMBL" id="ML209030">
    <property type="protein sequence ID" value="TFK59275.1"/>
    <property type="molecule type" value="Genomic_DNA"/>
</dbReference>
<accession>A0ACD3A0Q4</accession>
<evidence type="ECO:0000313" key="1">
    <source>
        <dbReference type="EMBL" id="TFK59275.1"/>
    </source>
</evidence>
<keyword evidence="2" id="KW-1185">Reference proteome</keyword>
<reference evidence="1 2" key="1">
    <citation type="journal article" date="2019" name="Nat. Ecol. Evol.">
        <title>Megaphylogeny resolves global patterns of mushroom evolution.</title>
        <authorList>
            <person name="Varga T."/>
            <person name="Krizsan K."/>
            <person name="Foldi C."/>
            <person name="Dima B."/>
            <person name="Sanchez-Garcia M."/>
            <person name="Sanchez-Ramirez S."/>
            <person name="Szollosi G.J."/>
            <person name="Szarkandi J.G."/>
            <person name="Papp V."/>
            <person name="Albert L."/>
            <person name="Andreopoulos W."/>
            <person name="Angelini C."/>
            <person name="Antonin V."/>
            <person name="Barry K.W."/>
            <person name="Bougher N.L."/>
            <person name="Buchanan P."/>
            <person name="Buyck B."/>
            <person name="Bense V."/>
            <person name="Catcheside P."/>
            <person name="Chovatia M."/>
            <person name="Cooper J."/>
            <person name="Damon W."/>
            <person name="Desjardin D."/>
            <person name="Finy P."/>
            <person name="Geml J."/>
            <person name="Haridas S."/>
            <person name="Hughes K."/>
            <person name="Justo A."/>
            <person name="Karasinski D."/>
            <person name="Kautmanova I."/>
            <person name="Kiss B."/>
            <person name="Kocsube S."/>
            <person name="Kotiranta H."/>
            <person name="LaButti K.M."/>
            <person name="Lechner B.E."/>
            <person name="Liimatainen K."/>
            <person name="Lipzen A."/>
            <person name="Lukacs Z."/>
            <person name="Mihaltcheva S."/>
            <person name="Morgado L.N."/>
            <person name="Niskanen T."/>
            <person name="Noordeloos M.E."/>
            <person name="Ohm R.A."/>
            <person name="Ortiz-Santana B."/>
            <person name="Ovrebo C."/>
            <person name="Racz N."/>
            <person name="Riley R."/>
            <person name="Savchenko A."/>
            <person name="Shiryaev A."/>
            <person name="Soop K."/>
            <person name="Spirin V."/>
            <person name="Szebenyi C."/>
            <person name="Tomsovsky M."/>
            <person name="Tulloss R.E."/>
            <person name="Uehling J."/>
            <person name="Grigoriev I.V."/>
            <person name="Vagvolgyi C."/>
            <person name="Papp T."/>
            <person name="Martin F.M."/>
            <person name="Miettinen O."/>
            <person name="Hibbett D.S."/>
            <person name="Nagy L.G."/>
        </authorList>
    </citation>
    <scope>NUCLEOTIDE SEQUENCE [LARGE SCALE GENOMIC DNA]</scope>
    <source>
        <strain evidence="1 2">NL-1719</strain>
    </source>
</reference>
<name>A0ACD3A0Q4_9AGAR</name>
<proteinExistence type="predicted"/>
<dbReference type="Proteomes" id="UP000308600">
    <property type="component" value="Unassembled WGS sequence"/>
</dbReference>
<sequence length="131" mass="14725">MRTGCFRSKLEFEGVERVGPGSGCWVRIFVSFSSYSTSIPSGSSYRTYFFRSLSLPSRPLLEARSHSRSNLPTPSTTSRRRSKRVQIFVKILTGKTITLVCSFVCGSYRFISLPFIIQSFSDFVGQTVVLV</sequence>
<gene>
    <name evidence="1" type="ORF">BDN72DRAFT_625103</name>
</gene>
<organism evidence="1 2">
    <name type="scientific">Pluteus cervinus</name>
    <dbReference type="NCBI Taxonomy" id="181527"/>
    <lineage>
        <taxon>Eukaryota</taxon>
        <taxon>Fungi</taxon>
        <taxon>Dikarya</taxon>
        <taxon>Basidiomycota</taxon>
        <taxon>Agaricomycotina</taxon>
        <taxon>Agaricomycetes</taxon>
        <taxon>Agaricomycetidae</taxon>
        <taxon>Agaricales</taxon>
        <taxon>Pluteineae</taxon>
        <taxon>Pluteaceae</taxon>
        <taxon>Pluteus</taxon>
    </lineage>
</organism>
<evidence type="ECO:0000313" key="2">
    <source>
        <dbReference type="Proteomes" id="UP000308600"/>
    </source>
</evidence>